<keyword evidence="5" id="KW-0539">Nucleus</keyword>
<dbReference type="SUPFAM" id="SSF57701">
    <property type="entry name" value="Zn2/Cys6 DNA-binding domain"/>
    <property type="match status" value="1"/>
</dbReference>
<feature type="compositionally biased region" description="Polar residues" evidence="6">
    <location>
        <begin position="83"/>
        <end position="100"/>
    </location>
</feature>
<dbReference type="PROSITE" id="PS00463">
    <property type="entry name" value="ZN2_CY6_FUNGAL_1"/>
    <property type="match status" value="1"/>
</dbReference>
<dbReference type="Gene3D" id="4.10.240.10">
    <property type="entry name" value="Zn(2)-C6 fungal-type DNA-binding domain"/>
    <property type="match status" value="1"/>
</dbReference>
<sequence>MVNPRYRSAVACQNCRRRKVRCTITVTGIPCVGCTQDRAECIVSKRRVRTSQSQHRGDPPRSETSPTAGLPRSSPLSRRRISNSALNPPTSLNHQAQSVRSPEGFDGGSFAADDNGGSSDLNQNQQEERSAANLIVASLKPQDRGASDMPVYTGESPGFSAVFDTLVPDHAVPRHIFRPSNLTISLARQDVDYLNSKGCLTLPADETCRDLLRAYFYYIHPIMPIIDVTEFPSFSKSGLQANERNLSLLWSMFFVASNFIPTGSYIAAGFSTRKEMTEAMYSRAKCVYNTVDEEDKIVRLQTALLLGFWHSEFDNHTQPWYWTGIAINLAQIMGLHRDPDAIKYNASISDRQRSLWRRLWWCCFFRDRWLSLTLGRPLRINLSDCNTPMPSVADILNDLNEVSSVVDSFDQHELPQLAECWILLLNLTKLLGDALLLSYQSCGPSPTFKNVEVLEDEIQRLNIPELCEYKKNRLLMFAFCHLHLHYQAFLITFYRPFLTKIPQNLPLANRDTWQDMIRSKVDAAASATNAILDILAREKLFTFAGPMTPPLLVPAMHIHLLNCKSEDFLTRQLGFNKLDFCMMVMKELQKIWSAASFYRGIFSEAIRQLCPSNSNNIAEPEPHVSDPAPPLTDDPSMEFMLHGDILDQFMSDSSFFNFWESLNKDATTFGP</sequence>
<dbReference type="EMBL" id="JAJTJA010000008">
    <property type="protein sequence ID" value="KAH8695414.1"/>
    <property type="molecule type" value="Genomic_DNA"/>
</dbReference>
<proteinExistence type="predicted"/>
<evidence type="ECO:0000259" key="7">
    <source>
        <dbReference type="PROSITE" id="PS50048"/>
    </source>
</evidence>
<evidence type="ECO:0000256" key="5">
    <source>
        <dbReference type="ARBA" id="ARBA00023242"/>
    </source>
</evidence>
<evidence type="ECO:0000256" key="1">
    <source>
        <dbReference type="ARBA" id="ARBA00022723"/>
    </source>
</evidence>
<dbReference type="GO" id="GO:0000981">
    <property type="term" value="F:DNA-binding transcription factor activity, RNA polymerase II-specific"/>
    <property type="evidence" value="ECO:0007669"/>
    <property type="project" value="InterPro"/>
</dbReference>
<protein>
    <submittedName>
        <fullName evidence="8">Fungal-specific transcription factor domain-containing protein</fullName>
    </submittedName>
</protein>
<keyword evidence="1" id="KW-0479">Metal-binding</keyword>
<dbReference type="InterPro" id="IPR001138">
    <property type="entry name" value="Zn2Cys6_DnaBD"/>
</dbReference>
<dbReference type="InterPro" id="IPR007219">
    <property type="entry name" value="XnlR_reg_dom"/>
</dbReference>
<dbReference type="RefSeq" id="XP_046070556.1">
    <property type="nucleotide sequence ID" value="XM_046216572.1"/>
</dbReference>
<keyword evidence="3" id="KW-0238">DNA-binding</keyword>
<reference evidence="8" key="1">
    <citation type="submission" date="2021-12" db="EMBL/GenBank/DDBJ databases">
        <title>Convergent genome expansion in fungi linked to evolution of root-endophyte symbiosis.</title>
        <authorList>
            <consortium name="DOE Joint Genome Institute"/>
            <person name="Ke Y.-H."/>
            <person name="Bonito G."/>
            <person name="Liao H.-L."/>
            <person name="Looney B."/>
            <person name="Rojas-Flechas A."/>
            <person name="Nash J."/>
            <person name="Hameed K."/>
            <person name="Schadt C."/>
            <person name="Martin F."/>
            <person name="Crous P.W."/>
            <person name="Miettinen O."/>
            <person name="Magnuson J.K."/>
            <person name="Labbe J."/>
            <person name="Jacobson D."/>
            <person name="Doktycz M.J."/>
            <person name="Veneault-Fourrey C."/>
            <person name="Kuo A."/>
            <person name="Mondo S."/>
            <person name="Calhoun S."/>
            <person name="Riley R."/>
            <person name="Ohm R."/>
            <person name="LaButti K."/>
            <person name="Andreopoulos B."/>
            <person name="Pangilinan J."/>
            <person name="Nolan M."/>
            <person name="Tritt A."/>
            <person name="Clum A."/>
            <person name="Lipzen A."/>
            <person name="Daum C."/>
            <person name="Barry K."/>
            <person name="Grigoriev I.V."/>
            <person name="Vilgalys R."/>
        </authorList>
    </citation>
    <scope>NUCLEOTIDE SEQUENCE</scope>
    <source>
        <strain evidence="8">PMI_201</strain>
    </source>
</reference>
<dbReference type="PROSITE" id="PS50048">
    <property type="entry name" value="ZN2_CY6_FUNGAL_2"/>
    <property type="match status" value="1"/>
</dbReference>
<dbReference type="SMART" id="SM00066">
    <property type="entry name" value="GAL4"/>
    <property type="match status" value="1"/>
</dbReference>
<evidence type="ECO:0000256" key="2">
    <source>
        <dbReference type="ARBA" id="ARBA00023015"/>
    </source>
</evidence>
<dbReference type="CDD" id="cd00067">
    <property type="entry name" value="GAL4"/>
    <property type="match status" value="1"/>
</dbReference>
<evidence type="ECO:0000313" key="8">
    <source>
        <dbReference type="EMBL" id="KAH8695414.1"/>
    </source>
</evidence>
<dbReference type="Proteomes" id="UP001201262">
    <property type="component" value="Unassembled WGS sequence"/>
</dbReference>
<dbReference type="CDD" id="cd12148">
    <property type="entry name" value="fungal_TF_MHR"/>
    <property type="match status" value="1"/>
</dbReference>
<dbReference type="AlphaFoldDB" id="A0AAD4PZ86"/>
<accession>A0AAD4PZ86</accession>
<feature type="domain" description="Zn(2)-C6 fungal-type" evidence="7">
    <location>
        <begin position="11"/>
        <end position="43"/>
    </location>
</feature>
<dbReference type="PANTHER" id="PTHR47425:SF3">
    <property type="entry name" value="ZN(II)2CYS6 TRANSCRIPTION FACTOR (EUROFUNG)"/>
    <property type="match status" value="1"/>
</dbReference>
<dbReference type="GO" id="GO:0008270">
    <property type="term" value="F:zinc ion binding"/>
    <property type="evidence" value="ECO:0007669"/>
    <property type="project" value="InterPro"/>
</dbReference>
<dbReference type="SMART" id="SM00906">
    <property type="entry name" value="Fungal_trans"/>
    <property type="match status" value="1"/>
</dbReference>
<gene>
    <name evidence="8" type="ORF">BGW36DRAFT_382655</name>
</gene>
<dbReference type="GO" id="GO:0006351">
    <property type="term" value="P:DNA-templated transcription"/>
    <property type="evidence" value="ECO:0007669"/>
    <property type="project" value="InterPro"/>
</dbReference>
<dbReference type="GO" id="GO:0003677">
    <property type="term" value="F:DNA binding"/>
    <property type="evidence" value="ECO:0007669"/>
    <property type="project" value="UniProtKB-KW"/>
</dbReference>
<feature type="region of interest" description="Disordered" evidence="6">
    <location>
        <begin position="46"/>
        <end position="124"/>
    </location>
</feature>
<keyword evidence="2" id="KW-0805">Transcription regulation</keyword>
<evidence type="ECO:0000256" key="6">
    <source>
        <dbReference type="SAM" id="MobiDB-lite"/>
    </source>
</evidence>
<dbReference type="Pfam" id="PF04082">
    <property type="entry name" value="Fungal_trans"/>
    <property type="match status" value="1"/>
</dbReference>
<dbReference type="Pfam" id="PF00172">
    <property type="entry name" value="Zn_clus"/>
    <property type="match status" value="1"/>
</dbReference>
<organism evidence="8 9">
    <name type="scientific">Talaromyces proteolyticus</name>
    <dbReference type="NCBI Taxonomy" id="1131652"/>
    <lineage>
        <taxon>Eukaryota</taxon>
        <taxon>Fungi</taxon>
        <taxon>Dikarya</taxon>
        <taxon>Ascomycota</taxon>
        <taxon>Pezizomycotina</taxon>
        <taxon>Eurotiomycetes</taxon>
        <taxon>Eurotiomycetidae</taxon>
        <taxon>Eurotiales</taxon>
        <taxon>Trichocomaceae</taxon>
        <taxon>Talaromyces</taxon>
        <taxon>Talaromyces sect. Bacilispori</taxon>
    </lineage>
</organism>
<dbReference type="InterPro" id="IPR052761">
    <property type="entry name" value="Fungal_Detox/Toxin_TFs"/>
</dbReference>
<dbReference type="GeneID" id="70246859"/>
<comment type="caution">
    <text evidence="8">The sequence shown here is derived from an EMBL/GenBank/DDBJ whole genome shotgun (WGS) entry which is preliminary data.</text>
</comment>
<name>A0AAD4PZ86_9EURO</name>
<evidence type="ECO:0000313" key="9">
    <source>
        <dbReference type="Proteomes" id="UP001201262"/>
    </source>
</evidence>
<dbReference type="PANTHER" id="PTHR47425">
    <property type="entry name" value="FARB-RELATED"/>
    <property type="match status" value="1"/>
</dbReference>
<evidence type="ECO:0000256" key="4">
    <source>
        <dbReference type="ARBA" id="ARBA00023163"/>
    </source>
</evidence>
<keyword evidence="9" id="KW-1185">Reference proteome</keyword>
<keyword evidence="4" id="KW-0804">Transcription</keyword>
<evidence type="ECO:0000256" key="3">
    <source>
        <dbReference type="ARBA" id="ARBA00023125"/>
    </source>
</evidence>
<dbReference type="InterPro" id="IPR036864">
    <property type="entry name" value="Zn2-C6_fun-type_DNA-bd_sf"/>
</dbReference>